<protein>
    <submittedName>
        <fullName evidence="9">Serine/threonine protein kinase</fullName>
    </submittedName>
</protein>
<dbReference type="PROSITE" id="PS00108">
    <property type="entry name" value="PROTEIN_KINASE_ST"/>
    <property type="match status" value="1"/>
</dbReference>
<feature type="region of interest" description="Disordered" evidence="6">
    <location>
        <begin position="323"/>
        <end position="356"/>
    </location>
</feature>
<evidence type="ECO:0000313" key="10">
    <source>
        <dbReference type="Proteomes" id="UP000320011"/>
    </source>
</evidence>
<dbReference type="EMBL" id="VJWX01000054">
    <property type="protein sequence ID" value="TVT56324.1"/>
    <property type="molecule type" value="Genomic_DNA"/>
</dbReference>
<gene>
    <name evidence="9" type="ORF">FNH05_08495</name>
</gene>
<reference evidence="9 10" key="2">
    <citation type="submission" date="2019-08" db="EMBL/GenBank/DDBJ databases">
        <title>Amycolatopsis acidicola sp. nov., isolated from peat swamp forest soil.</title>
        <authorList>
            <person name="Srisuk N."/>
        </authorList>
    </citation>
    <scope>NUCLEOTIDE SEQUENCE [LARGE SCALE GENOMIC DNA]</scope>
    <source>
        <strain evidence="9 10">TBRC 6029</strain>
    </source>
</reference>
<dbReference type="GO" id="GO:0004674">
    <property type="term" value="F:protein serine/threonine kinase activity"/>
    <property type="evidence" value="ECO:0007669"/>
    <property type="project" value="UniProtKB-KW"/>
</dbReference>
<dbReference type="AlphaFoldDB" id="A0A558D5N5"/>
<organism evidence="9 10">
    <name type="scientific">Amycolatopsis rhizosphaerae</name>
    <dbReference type="NCBI Taxonomy" id="2053003"/>
    <lineage>
        <taxon>Bacteria</taxon>
        <taxon>Bacillati</taxon>
        <taxon>Actinomycetota</taxon>
        <taxon>Actinomycetes</taxon>
        <taxon>Pseudonocardiales</taxon>
        <taxon>Pseudonocardiaceae</taxon>
        <taxon>Amycolatopsis</taxon>
    </lineage>
</organism>
<keyword evidence="2 5" id="KW-0547">Nucleotide-binding</keyword>
<keyword evidence="7" id="KW-0812">Transmembrane</keyword>
<dbReference type="PROSITE" id="PS50011">
    <property type="entry name" value="PROTEIN_KINASE_DOM"/>
    <property type="match status" value="1"/>
</dbReference>
<dbReference type="PROSITE" id="PS00107">
    <property type="entry name" value="PROTEIN_KINASE_ATP"/>
    <property type="match status" value="1"/>
</dbReference>
<evidence type="ECO:0000256" key="1">
    <source>
        <dbReference type="ARBA" id="ARBA00022679"/>
    </source>
</evidence>
<reference evidence="9 10" key="1">
    <citation type="submission" date="2019-07" db="EMBL/GenBank/DDBJ databases">
        <authorList>
            <person name="Duangmal K."/>
            <person name="Teo W.F.A."/>
        </authorList>
    </citation>
    <scope>NUCLEOTIDE SEQUENCE [LARGE SCALE GENOMIC DNA]</scope>
    <source>
        <strain evidence="9 10">TBRC 6029</strain>
    </source>
</reference>
<dbReference type="Gene3D" id="1.10.510.10">
    <property type="entry name" value="Transferase(Phosphotransferase) domain 1"/>
    <property type="match status" value="1"/>
</dbReference>
<keyword evidence="7" id="KW-1133">Transmembrane helix</keyword>
<feature type="domain" description="Protein kinase" evidence="8">
    <location>
        <begin position="74"/>
        <end position="331"/>
    </location>
</feature>
<evidence type="ECO:0000256" key="5">
    <source>
        <dbReference type="PROSITE-ProRule" id="PRU10141"/>
    </source>
</evidence>
<feature type="region of interest" description="Disordered" evidence="6">
    <location>
        <begin position="1"/>
        <end position="29"/>
    </location>
</feature>
<evidence type="ECO:0000256" key="7">
    <source>
        <dbReference type="SAM" id="Phobius"/>
    </source>
</evidence>
<dbReference type="Gene3D" id="3.30.200.20">
    <property type="entry name" value="Phosphorylase Kinase, domain 1"/>
    <property type="match status" value="1"/>
</dbReference>
<dbReference type="Proteomes" id="UP000320011">
    <property type="component" value="Unassembled WGS sequence"/>
</dbReference>
<name>A0A558D5N5_9PSEU</name>
<evidence type="ECO:0000256" key="6">
    <source>
        <dbReference type="SAM" id="MobiDB-lite"/>
    </source>
</evidence>
<dbReference type="OrthoDB" id="9762169at2"/>
<dbReference type="CDD" id="cd14014">
    <property type="entry name" value="STKc_PknB_like"/>
    <property type="match status" value="1"/>
</dbReference>
<keyword evidence="7" id="KW-0472">Membrane</keyword>
<keyword evidence="9" id="KW-0723">Serine/threonine-protein kinase</keyword>
<keyword evidence="3 9" id="KW-0418">Kinase</keyword>
<keyword evidence="10" id="KW-1185">Reference proteome</keyword>
<feature type="compositionally biased region" description="Pro residues" evidence="6">
    <location>
        <begin position="330"/>
        <end position="342"/>
    </location>
</feature>
<proteinExistence type="predicted"/>
<dbReference type="InterPro" id="IPR008271">
    <property type="entry name" value="Ser/Thr_kinase_AS"/>
</dbReference>
<dbReference type="PANTHER" id="PTHR43289:SF34">
    <property type="entry name" value="SERINE_THREONINE-PROTEIN KINASE YBDM-RELATED"/>
    <property type="match status" value="1"/>
</dbReference>
<sequence length="529" mass="56696">MPRRRRIGHRHPSQGVALPEQARRWPSDATRLKVPRWRDCASMAHRSGHGGAGTDGECTMEPLGAGDPVRISGYRLEGRLGAGGMGQVYLGTATDGRQVALKVIRRELVDDPEFLVRFRREVAARMAVSGRHSVPVIGADPDGDPPWLASVYVPAPSLAEAVADRGPLPEAEVLRLAAGLAEALKTIHEAGLTHRDLKPGNILLAEDGPRVIDFGLAVSADNTALTRTNMVIGTPGYLAPERIKGEEVGPASDVYALGAVLTFAATGRAPHGEGSFATLVYRILSQEPDLAGIHGLLRRVVSACLATEPVLRPGPEGILRMLAGDTGPETVPPPDNKPPVKNPPTKKLTGPGERRPSGWVVARRRLVKGFWMVVGTAVIATIAVFVWHSVRIEYHLFGKDDAARYLGVLPGTVFETENSITPDGNHFAHSYQWNPIGDGERSVLYRIREYEDADAAGSKVQLPAGASLVPLPNGSNAVIQPGSTGCVLQLQNDDLLIEVYFTLDTAKGDRCAPARDAASLLDERLGEFP</sequence>
<dbReference type="SMART" id="SM00220">
    <property type="entry name" value="S_TKc"/>
    <property type="match status" value="1"/>
</dbReference>
<dbReference type="InterPro" id="IPR011009">
    <property type="entry name" value="Kinase-like_dom_sf"/>
</dbReference>
<dbReference type="Pfam" id="PF00069">
    <property type="entry name" value="Pkinase"/>
    <property type="match status" value="1"/>
</dbReference>
<evidence type="ECO:0000256" key="3">
    <source>
        <dbReference type="ARBA" id="ARBA00022777"/>
    </source>
</evidence>
<comment type="caution">
    <text evidence="9">The sequence shown here is derived from an EMBL/GenBank/DDBJ whole genome shotgun (WGS) entry which is preliminary data.</text>
</comment>
<evidence type="ECO:0000256" key="2">
    <source>
        <dbReference type="ARBA" id="ARBA00022741"/>
    </source>
</evidence>
<dbReference type="GO" id="GO:0005524">
    <property type="term" value="F:ATP binding"/>
    <property type="evidence" value="ECO:0007669"/>
    <property type="project" value="UniProtKB-UniRule"/>
</dbReference>
<feature type="transmembrane region" description="Helical" evidence="7">
    <location>
        <begin position="370"/>
        <end position="390"/>
    </location>
</feature>
<keyword evidence="1" id="KW-0808">Transferase</keyword>
<dbReference type="InterPro" id="IPR017441">
    <property type="entry name" value="Protein_kinase_ATP_BS"/>
</dbReference>
<keyword evidence="4 5" id="KW-0067">ATP-binding</keyword>
<dbReference type="InterPro" id="IPR000719">
    <property type="entry name" value="Prot_kinase_dom"/>
</dbReference>
<evidence type="ECO:0000259" key="8">
    <source>
        <dbReference type="PROSITE" id="PS50011"/>
    </source>
</evidence>
<accession>A0A558D5N5</accession>
<feature type="binding site" evidence="5">
    <location>
        <position position="102"/>
    </location>
    <ligand>
        <name>ATP</name>
        <dbReference type="ChEBI" id="CHEBI:30616"/>
    </ligand>
</feature>
<evidence type="ECO:0000256" key="4">
    <source>
        <dbReference type="ARBA" id="ARBA00022840"/>
    </source>
</evidence>
<dbReference type="PANTHER" id="PTHR43289">
    <property type="entry name" value="MITOGEN-ACTIVATED PROTEIN KINASE KINASE KINASE 20-RELATED"/>
    <property type="match status" value="1"/>
</dbReference>
<dbReference type="SUPFAM" id="SSF56112">
    <property type="entry name" value="Protein kinase-like (PK-like)"/>
    <property type="match status" value="1"/>
</dbReference>
<feature type="compositionally biased region" description="Basic residues" evidence="6">
    <location>
        <begin position="1"/>
        <end position="12"/>
    </location>
</feature>
<evidence type="ECO:0000313" key="9">
    <source>
        <dbReference type="EMBL" id="TVT56324.1"/>
    </source>
</evidence>